<comment type="subcellular location">
    <subcellularLocation>
        <location evidence="1">Late endosome membrane</location>
        <topology evidence="1">Peripheral membrane protein</topology>
    </subcellularLocation>
</comment>
<keyword evidence="4" id="KW-0967">Endosome</keyword>
<dbReference type="EMBL" id="CAXIEN010000328">
    <property type="protein sequence ID" value="CAL1293494.1"/>
    <property type="molecule type" value="Genomic_DNA"/>
</dbReference>
<dbReference type="PANTHER" id="PTHR13678:SF27">
    <property type="entry name" value="LD45836P"/>
    <property type="match status" value="1"/>
</dbReference>
<keyword evidence="8" id="KW-0175">Coiled coil</keyword>
<dbReference type="PANTHER" id="PTHR13678">
    <property type="entry name" value="VACUOLAR PROTEIN SORTING-ASSOCIATED PROTEIN 37"/>
    <property type="match status" value="1"/>
</dbReference>
<dbReference type="GO" id="GO:0006623">
    <property type="term" value="P:protein targeting to vacuole"/>
    <property type="evidence" value="ECO:0007669"/>
    <property type="project" value="TreeGrafter"/>
</dbReference>
<keyword evidence="12" id="KW-1185">Reference proteome</keyword>
<evidence type="ECO:0000256" key="9">
    <source>
        <dbReference type="SAM" id="MobiDB-lite"/>
    </source>
</evidence>
<feature type="domain" description="VPS37 C-terminal" evidence="10">
    <location>
        <begin position="91"/>
        <end position="181"/>
    </location>
</feature>
<evidence type="ECO:0000256" key="1">
    <source>
        <dbReference type="ARBA" id="ARBA00004633"/>
    </source>
</evidence>
<evidence type="ECO:0000256" key="4">
    <source>
        <dbReference type="ARBA" id="ARBA00022753"/>
    </source>
</evidence>
<comment type="caution">
    <text evidence="11">The sequence shown here is derived from an EMBL/GenBank/DDBJ whole genome shotgun (WGS) entry which is preliminary data.</text>
</comment>
<feature type="coiled-coil region" evidence="8">
    <location>
        <begin position="73"/>
        <end position="107"/>
    </location>
</feature>
<dbReference type="GO" id="GO:0000813">
    <property type="term" value="C:ESCRT I complex"/>
    <property type="evidence" value="ECO:0007669"/>
    <property type="project" value="UniProtKB-ARBA"/>
</dbReference>
<name>A0AAV2BDG9_9ARAC</name>
<keyword evidence="3 7" id="KW-0813">Transport</keyword>
<dbReference type="Proteomes" id="UP001497382">
    <property type="component" value="Unassembled WGS sequence"/>
</dbReference>
<keyword evidence="5 7" id="KW-0653">Protein transport</keyword>
<dbReference type="SUPFAM" id="SSF140111">
    <property type="entry name" value="Endosomal sorting complex assembly domain"/>
    <property type="match status" value="1"/>
</dbReference>
<reference evidence="11 12" key="1">
    <citation type="submission" date="2024-04" db="EMBL/GenBank/DDBJ databases">
        <authorList>
            <person name="Rising A."/>
            <person name="Reimegard J."/>
            <person name="Sonavane S."/>
            <person name="Akerstrom W."/>
            <person name="Nylinder S."/>
            <person name="Hedman E."/>
            <person name="Kallberg Y."/>
        </authorList>
    </citation>
    <scope>NUCLEOTIDE SEQUENCE [LARGE SCALE GENOMIC DNA]</scope>
</reference>
<sequence>MNSSLFSPDYSHLTGLLQHLNDDELKELLNNEEKMKALVSDLKQVHDIEAEREMLFASNKSISEYNLSKKPIIEDHKKQLDETRKIAIELKDSLLEKKKKIESYQENTSKETVLALLQAATLEKEEEAEAAVRTFLNNELSADDFLLKYLEVRKMAHLRRTKAEKMANLLQENGSRIPTPPVRSQKLRKPPPPPTTNTGAPNVFSYPNRAAQNMIPPIRSAQQPGIYNNMPAFRPTPQQPGTYNNVSPAPYPPGAAYFPNQMRPPVPPFGYNQYPGYQYSQPARFGHFK</sequence>
<evidence type="ECO:0000256" key="7">
    <source>
        <dbReference type="PROSITE-ProRule" id="PRU00646"/>
    </source>
</evidence>
<dbReference type="GO" id="GO:0006612">
    <property type="term" value="P:protein targeting to membrane"/>
    <property type="evidence" value="ECO:0007669"/>
    <property type="project" value="TreeGrafter"/>
</dbReference>
<dbReference type="GO" id="GO:0031902">
    <property type="term" value="C:late endosome membrane"/>
    <property type="evidence" value="ECO:0007669"/>
    <property type="project" value="UniProtKB-SubCell"/>
</dbReference>
<dbReference type="Pfam" id="PF07200">
    <property type="entry name" value="Mod_r"/>
    <property type="match status" value="1"/>
</dbReference>
<feature type="region of interest" description="Disordered" evidence="9">
    <location>
        <begin position="171"/>
        <end position="203"/>
    </location>
</feature>
<evidence type="ECO:0000256" key="5">
    <source>
        <dbReference type="ARBA" id="ARBA00022927"/>
    </source>
</evidence>
<evidence type="ECO:0000256" key="6">
    <source>
        <dbReference type="ARBA" id="ARBA00025010"/>
    </source>
</evidence>
<dbReference type="InterPro" id="IPR037202">
    <property type="entry name" value="ESCRT_assembly_dom"/>
</dbReference>
<comment type="function">
    <text evidence="6">Component of the ESCRT-I complex, a regulator of vesicular trafficking process. Required for the sorting of endocytic ubiquitinated cargos into multivesicular bodies. May be involved in cell growth and differentiation.</text>
</comment>
<evidence type="ECO:0000256" key="3">
    <source>
        <dbReference type="ARBA" id="ARBA00022448"/>
    </source>
</evidence>
<gene>
    <name evidence="11" type="ORF">LARSCL_LOCUS18223</name>
</gene>
<dbReference type="InterPro" id="IPR009851">
    <property type="entry name" value="Mod_r"/>
</dbReference>
<dbReference type="GO" id="GO:0043162">
    <property type="term" value="P:ubiquitin-dependent protein catabolic process via the multivesicular body sorting pathway"/>
    <property type="evidence" value="ECO:0007669"/>
    <property type="project" value="TreeGrafter"/>
</dbReference>
<dbReference type="AlphaFoldDB" id="A0AAV2BDG9"/>
<evidence type="ECO:0000313" key="12">
    <source>
        <dbReference type="Proteomes" id="UP001497382"/>
    </source>
</evidence>
<organism evidence="11 12">
    <name type="scientific">Larinioides sclopetarius</name>
    <dbReference type="NCBI Taxonomy" id="280406"/>
    <lineage>
        <taxon>Eukaryota</taxon>
        <taxon>Metazoa</taxon>
        <taxon>Ecdysozoa</taxon>
        <taxon>Arthropoda</taxon>
        <taxon>Chelicerata</taxon>
        <taxon>Arachnida</taxon>
        <taxon>Araneae</taxon>
        <taxon>Araneomorphae</taxon>
        <taxon>Entelegynae</taxon>
        <taxon>Araneoidea</taxon>
        <taxon>Araneidae</taxon>
        <taxon>Larinioides</taxon>
    </lineage>
</organism>
<proteinExistence type="inferred from homology"/>
<dbReference type="PROSITE" id="PS51314">
    <property type="entry name" value="VPS37_C"/>
    <property type="match status" value="1"/>
</dbReference>
<evidence type="ECO:0000313" key="11">
    <source>
        <dbReference type="EMBL" id="CAL1293494.1"/>
    </source>
</evidence>
<evidence type="ECO:0000259" key="10">
    <source>
        <dbReference type="PROSITE" id="PS51314"/>
    </source>
</evidence>
<evidence type="ECO:0000256" key="8">
    <source>
        <dbReference type="SAM" id="Coils"/>
    </source>
</evidence>
<evidence type="ECO:0000256" key="2">
    <source>
        <dbReference type="ARBA" id="ARBA00007617"/>
    </source>
</evidence>
<protein>
    <recommendedName>
        <fullName evidence="10">VPS37 C-terminal domain-containing protein</fullName>
    </recommendedName>
</protein>
<accession>A0AAV2BDG9</accession>
<comment type="similarity">
    <text evidence="2">Belongs to the VPS37 family.</text>
</comment>